<feature type="domain" description="FHA" evidence="2">
    <location>
        <begin position="48"/>
        <end position="100"/>
    </location>
</feature>
<evidence type="ECO:0000313" key="3">
    <source>
        <dbReference type="EMBL" id="KFD58079.1"/>
    </source>
</evidence>
<protein>
    <recommendedName>
        <fullName evidence="2">FHA domain-containing protein</fullName>
    </recommendedName>
</protein>
<reference evidence="3 4" key="1">
    <citation type="journal article" date="2014" name="Nat. Genet.">
        <title>Genome and transcriptome of the porcine whipworm Trichuris suis.</title>
        <authorList>
            <person name="Jex A.R."/>
            <person name="Nejsum P."/>
            <person name="Schwarz E.M."/>
            <person name="Hu L."/>
            <person name="Young N.D."/>
            <person name="Hall R.S."/>
            <person name="Korhonen P.K."/>
            <person name="Liao S."/>
            <person name="Thamsborg S."/>
            <person name="Xia J."/>
            <person name="Xu P."/>
            <person name="Wang S."/>
            <person name="Scheerlinck J.P."/>
            <person name="Hofmann A."/>
            <person name="Sternberg P.W."/>
            <person name="Wang J."/>
            <person name="Gasser R.B."/>
        </authorList>
    </citation>
    <scope>NUCLEOTIDE SEQUENCE [LARGE SCALE GENOMIC DNA]</scope>
    <source>
        <strain evidence="3">DCEP-RM93M</strain>
    </source>
</reference>
<sequence>MAVNAKESRGVNFKMPTWAACPPEGFHLDVMKNNTLLQKLMIDEKSAYFFGRSPNSCDFVVDHSSCSRVHAVLVYHKLLKRMFLIDLGSTHGTFIGNVKLEAHKPEPLGFDQNFRFGASTRTYILCEKPPSADAVKLLDQNSGESSILNSIVDLAGESSALDVSYVMVFICLQSCSFKRLTEYHTALNRRVISIDSCNAVSKRSGKLRKHVQFDLVEEIINPEDIDPTVGRFRNLISTSLISLKHPRLTPIPEKQARLSSLSNPVDPIPDLENSSFTAKSTESGLAVLFKNRLGSSSLDLAPEAKLDETDTPTTSAEIRKPNKPEEPCSDKKKYPIEAWPGKYPNMHLLVLFKSSSSLRSLLREDKTRVPVDKKTGLVWQPEETAGAQPPIIYPTGTEGPKRNVCPSCNCEVASVLPDRPALRFAQVETQFTLAGITQDATKFAYVAYQLESRYATKVEDVLVNPPPTDAYTRLRNELIRRVSLSEEQRVWQLLTEVLGERKPSQFLRHLQSLAGPTVVQDSLLRTLWLQRLPLQMQAILQTQEDSDRDKIAELAEKILEVTPAPLTAAATHMCKSVSSPDEAARPTNRRTELTGGLPTATSFKASTTFPSDHPWRTLKFTRSKRPDSAG</sequence>
<dbReference type="PANTHER" id="PTHR33327">
    <property type="entry name" value="ENDONUCLEASE"/>
    <property type="match status" value="1"/>
</dbReference>
<evidence type="ECO:0000256" key="1">
    <source>
        <dbReference type="SAM" id="MobiDB-lite"/>
    </source>
</evidence>
<dbReference type="PANTHER" id="PTHR33327:SF3">
    <property type="entry name" value="RNA-DIRECTED DNA POLYMERASE"/>
    <property type="match status" value="1"/>
</dbReference>
<name>A0A085MLI3_9BILA</name>
<dbReference type="SMART" id="SM00240">
    <property type="entry name" value="FHA"/>
    <property type="match status" value="1"/>
</dbReference>
<keyword evidence="4" id="KW-1185">Reference proteome</keyword>
<feature type="region of interest" description="Disordered" evidence="1">
    <location>
        <begin position="574"/>
        <end position="630"/>
    </location>
</feature>
<dbReference type="InterPro" id="IPR008984">
    <property type="entry name" value="SMAD_FHA_dom_sf"/>
</dbReference>
<proteinExistence type="predicted"/>
<accession>A0A085MLI3</accession>
<dbReference type="InterPro" id="IPR055469">
    <property type="entry name" value="DUF7041"/>
</dbReference>
<dbReference type="Pfam" id="PF00498">
    <property type="entry name" value="FHA"/>
    <property type="match status" value="1"/>
</dbReference>
<feature type="region of interest" description="Disordered" evidence="1">
    <location>
        <begin position="301"/>
        <end position="330"/>
    </location>
</feature>
<dbReference type="AlphaFoldDB" id="A0A085MLI3"/>
<dbReference type="Proteomes" id="UP000030764">
    <property type="component" value="Unassembled WGS sequence"/>
</dbReference>
<dbReference type="PROSITE" id="PS50006">
    <property type="entry name" value="FHA_DOMAIN"/>
    <property type="match status" value="1"/>
</dbReference>
<feature type="compositionally biased region" description="Basic and acidic residues" evidence="1">
    <location>
        <begin position="317"/>
        <end position="330"/>
    </location>
</feature>
<feature type="compositionally biased region" description="Polar residues" evidence="1">
    <location>
        <begin position="599"/>
        <end position="610"/>
    </location>
</feature>
<organism evidence="3 4">
    <name type="scientific">Trichuris suis</name>
    <name type="common">pig whipworm</name>
    <dbReference type="NCBI Taxonomy" id="68888"/>
    <lineage>
        <taxon>Eukaryota</taxon>
        <taxon>Metazoa</taxon>
        <taxon>Ecdysozoa</taxon>
        <taxon>Nematoda</taxon>
        <taxon>Enoplea</taxon>
        <taxon>Dorylaimia</taxon>
        <taxon>Trichinellida</taxon>
        <taxon>Trichuridae</taxon>
        <taxon>Trichuris</taxon>
    </lineage>
</organism>
<dbReference type="InterPro" id="IPR000253">
    <property type="entry name" value="FHA_dom"/>
</dbReference>
<evidence type="ECO:0000259" key="2">
    <source>
        <dbReference type="PROSITE" id="PS50006"/>
    </source>
</evidence>
<dbReference type="FunFam" id="2.60.200.20:FF:000019">
    <property type="entry name" value="Nuclear inhibitor of protein phosphatase"/>
    <property type="match status" value="1"/>
</dbReference>
<evidence type="ECO:0000313" key="4">
    <source>
        <dbReference type="Proteomes" id="UP000030764"/>
    </source>
</evidence>
<dbReference type="Gene3D" id="2.60.200.20">
    <property type="match status" value="1"/>
</dbReference>
<dbReference type="CDD" id="cd22674">
    <property type="entry name" value="FHA_PPP1R8"/>
    <property type="match status" value="1"/>
</dbReference>
<dbReference type="SUPFAM" id="SSF49879">
    <property type="entry name" value="SMAD/FHA domain"/>
    <property type="match status" value="1"/>
</dbReference>
<gene>
    <name evidence="3" type="ORF">M513_00842</name>
</gene>
<dbReference type="EMBL" id="KL363185">
    <property type="protein sequence ID" value="KFD58079.1"/>
    <property type="molecule type" value="Genomic_DNA"/>
</dbReference>
<dbReference type="Pfam" id="PF23055">
    <property type="entry name" value="DUF7041"/>
    <property type="match status" value="1"/>
</dbReference>